<dbReference type="InterPro" id="IPR006439">
    <property type="entry name" value="HAD-SF_hydro_IA"/>
</dbReference>
<accession>A0ABY2YMW7</accession>
<dbReference type="Gene3D" id="3.40.50.1000">
    <property type="entry name" value="HAD superfamily/HAD-like"/>
    <property type="match status" value="1"/>
</dbReference>
<dbReference type="InterPro" id="IPR041492">
    <property type="entry name" value="HAD_2"/>
</dbReference>
<dbReference type="NCBIfam" id="TIGR01549">
    <property type="entry name" value="HAD-SF-IA-v1"/>
    <property type="match status" value="1"/>
</dbReference>
<name>A0ABY2YMW7_9STRE</name>
<dbReference type="Pfam" id="PF13419">
    <property type="entry name" value="HAD_2"/>
    <property type="match status" value="1"/>
</dbReference>
<keyword evidence="2" id="KW-1185">Reference proteome</keyword>
<dbReference type="SFLD" id="SFLDG01129">
    <property type="entry name" value="C1.5:_HAD__Beta-PGM__Phosphata"/>
    <property type="match status" value="1"/>
</dbReference>
<keyword evidence="1" id="KW-0378">Hydrolase</keyword>
<reference evidence="1 2" key="1">
    <citation type="submission" date="2019-06" db="EMBL/GenBank/DDBJ databases">
        <authorList>
            <person name="Xiao C."/>
            <person name="Li X."/>
            <person name="Sun Y."/>
            <person name="Liu D."/>
        </authorList>
    </citation>
    <scope>NUCLEOTIDE SEQUENCE [LARGE SCALE GENOMIC DNA]</scope>
    <source>
        <strain evidence="1 2">D19</strain>
    </source>
</reference>
<dbReference type="InterPro" id="IPR036412">
    <property type="entry name" value="HAD-like_sf"/>
</dbReference>
<dbReference type="InterPro" id="IPR050155">
    <property type="entry name" value="HAD-like_hydrolase_sf"/>
</dbReference>
<organism evidence="1 2">
    <name type="scientific">Streptococcus shenyangsis</name>
    <dbReference type="NCBI Taxonomy" id="2589786"/>
    <lineage>
        <taxon>Bacteria</taxon>
        <taxon>Bacillati</taxon>
        <taxon>Bacillota</taxon>
        <taxon>Bacilli</taxon>
        <taxon>Lactobacillales</taxon>
        <taxon>Streptococcaceae</taxon>
        <taxon>Streptococcus</taxon>
    </lineage>
</organism>
<proteinExistence type="predicted"/>
<evidence type="ECO:0000313" key="1">
    <source>
        <dbReference type="EMBL" id="TPE41978.1"/>
    </source>
</evidence>
<dbReference type="GO" id="GO:0016787">
    <property type="term" value="F:hydrolase activity"/>
    <property type="evidence" value="ECO:0007669"/>
    <property type="project" value="UniProtKB-KW"/>
</dbReference>
<dbReference type="PANTHER" id="PTHR43434">
    <property type="entry name" value="PHOSPHOGLYCOLATE PHOSPHATASE"/>
    <property type="match status" value="1"/>
</dbReference>
<dbReference type="PANTHER" id="PTHR43434:SF20">
    <property type="entry name" value="5'-NUCLEOTIDASE"/>
    <property type="match status" value="1"/>
</dbReference>
<comment type="caution">
    <text evidence="1">The sequence shown here is derived from an EMBL/GenBank/DDBJ whole genome shotgun (WGS) entry which is preliminary data.</text>
</comment>
<dbReference type="RefSeq" id="WP_140832844.1">
    <property type="nucleotide sequence ID" value="NZ_VFSH01000001.1"/>
</dbReference>
<dbReference type="SFLD" id="SFLDS00003">
    <property type="entry name" value="Haloacid_Dehalogenase"/>
    <property type="match status" value="1"/>
</dbReference>
<dbReference type="InterPro" id="IPR023198">
    <property type="entry name" value="PGP-like_dom2"/>
</dbReference>
<protein>
    <submittedName>
        <fullName evidence="1">HAD family hydrolase</fullName>
    </submittedName>
</protein>
<dbReference type="Gene3D" id="1.10.150.240">
    <property type="entry name" value="Putative phosphatase, domain 2"/>
    <property type="match status" value="1"/>
</dbReference>
<dbReference type="CDD" id="cd04302">
    <property type="entry name" value="HAD_5NT"/>
    <property type="match status" value="1"/>
</dbReference>
<dbReference type="Proteomes" id="UP000315907">
    <property type="component" value="Unassembled WGS sequence"/>
</dbReference>
<sequence length="210" mass="23510">MTSITAIFFDLDGTLVDSSIGIHNAFTHTFKELGVPSPDTKTIRGFMGPPLESSFATCLPKEQITEAVQIYRSYYRAKGIHEAQLFPNIVDLLEKLSSSYPLYITTTKNTPTAQDMAKNLGIYHFFDGIYGSSPEAPHKADVIRQALQTHQLSPEQVIIIGDTKFDMQGAQETGIQKLAVTWGFGEQADLLNYQPDYITHKPLEILEYFQ</sequence>
<dbReference type="EMBL" id="VFSH01000001">
    <property type="protein sequence ID" value="TPE41978.1"/>
    <property type="molecule type" value="Genomic_DNA"/>
</dbReference>
<dbReference type="InterPro" id="IPR023214">
    <property type="entry name" value="HAD_sf"/>
</dbReference>
<gene>
    <name evidence="1" type="ORF">FJR77_00995</name>
</gene>
<dbReference type="SUPFAM" id="SSF56784">
    <property type="entry name" value="HAD-like"/>
    <property type="match status" value="1"/>
</dbReference>
<dbReference type="SFLD" id="SFLDG01135">
    <property type="entry name" value="C1.5.6:_HAD__Beta-PGM__Phospha"/>
    <property type="match status" value="1"/>
</dbReference>
<evidence type="ECO:0000313" key="2">
    <source>
        <dbReference type="Proteomes" id="UP000315907"/>
    </source>
</evidence>